<reference evidence="1" key="1">
    <citation type="submission" date="2018-05" db="EMBL/GenBank/DDBJ databases">
        <authorList>
            <person name="Lanie J.A."/>
            <person name="Ng W.-L."/>
            <person name="Kazmierczak K.M."/>
            <person name="Andrzejewski T.M."/>
            <person name="Davidsen T.M."/>
            <person name="Wayne K.J."/>
            <person name="Tettelin H."/>
            <person name="Glass J.I."/>
            <person name="Rusch D."/>
            <person name="Podicherti R."/>
            <person name="Tsui H.-C.T."/>
            <person name="Winkler M.E."/>
        </authorList>
    </citation>
    <scope>NUCLEOTIDE SEQUENCE</scope>
</reference>
<name>A0A383CT78_9ZZZZ</name>
<gene>
    <name evidence="1" type="ORF">METZ01_LOCUS488185</name>
</gene>
<accession>A0A383CT78</accession>
<evidence type="ECO:0000313" key="1">
    <source>
        <dbReference type="EMBL" id="SVE35331.1"/>
    </source>
</evidence>
<proteinExistence type="predicted"/>
<feature type="non-terminal residue" evidence="1">
    <location>
        <position position="1"/>
    </location>
</feature>
<evidence type="ECO:0008006" key="2">
    <source>
        <dbReference type="Google" id="ProtNLM"/>
    </source>
</evidence>
<dbReference type="EMBL" id="UINC01211437">
    <property type="protein sequence ID" value="SVE35331.1"/>
    <property type="molecule type" value="Genomic_DNA"/>
</dbReference>
<protein>
    <recommendedName>
        <fullName evidence="2">PGM1 C-terminal domain-containing protein</fullName>
    </recommendedName>
</protein>
<sequence length="131" mass="14141">GLQRLGYVGRCSFDHLVVGDQGGDCSLRFTECNGRWGGTSIPMCLVDRLTEGPRPPYRAQDVMLESLRGATLTDVMARLDGHLYDPATGAGRFVLYNPGPLSEIGKIDVIAICDTQDAAEEAMEVDLPALL</sequence>
<dbReference type="AlphaFoldDB" id="A0A383CT78"/>
<organism evidence="1">
    <name type="scientific">marine metagenome</name>
    <dbReference type="NCBI Taxonomy" id="408172"/>
    <lineage>
        <taxon>unclassified sequences</taxon>
        <taxon>metagenomes</taxon>
        <taxon>ecological metagenomes</taxon>
    </lineage>
</organism>